<sequence length="146" mass="16153">MEGDARKGFLEAGTLRQVKSRDKRRIAQYFSLEKDLGFLRIGSLNMRVKKTTEAFSNFLGVGTPSSDKLHKTWGSADNIQQVEQVMQPPKFAPVKRRRPKRPQDIAVSHSTPSTPPSQTRSSIVGSVADSDSDNACGFDSNWKGTV</sequence>
<protein>
    <submittedName>
        <fullName evidence="2">Uncharacterized protein</fullName>
    </submittedName>
</protein>
<gene>
    <name evidence="2" type="ORF">TBIB3V08_LOCUS2520</name>
</gene>
<evidence type="ECO:0000256" key="1">
    <source>
        <dbReference type="SAM" id="MobiDB-lite"/>
    </source>
</evidence>
<evidence type="ECO:0000313" key="2">
    <source>
        <dbReference type="EMBL" id="CAD7439982.1"/>
    </source>
</evidence>
<reference evidence="2" key="1">
    <citation type="submission" date="2020-11" db="EMBL/GenBank/DDBJ databases">
        <authorList>
            <person name="Tran Van P."/>
        </authorList>
    </citation>
    <scope>NUCLEOTIDE SEQUENCE</scope>
</reference>
<dbReference type="AlphaFoldDB" id="A0A7R9HZP8"/>
<name>A0A7R9HZP8_9NEOP</name>
<dbReference type="EMBL" id="OD564838">
    <property type="protein sequence ID" value="CAD7439982.1"/>
    <property type="molecule type" value="Genomic_DNA"/>
</dbReference>
<proteinExistence type="predicted"/>
<accession>A0A7R9HZP8</accession>
<feature type="region of interest" description="Disordered" evidence="1">
    <location>
        <begin position="86"/>
        <end position="146"/>
    </location>
</feature>
<feature type="compositionally biased region" description="Low complexity" evidence="1">
    <location>
        <begin position="108"/>
        <end position="122"/>
    </location>
</feature>
<organism evidence="2">
    <name type="scientific">Timema bartmani</name>
    <dbReference type="NCBI Taxonomy" id="61472"/>
    <lineage>
        <taxon>Eukaryota</taxon>
        <taxon>Metazoa</taxon>
        <taxon>Ecdysozoa</taxon>
        <taxon>Arthropoda</taxon>
        <taxon>Hexapoda</taxon>
        <taxon>Insecta</taxon>
        <taxon>Pterygota</taxon>
        <taxon>Neoptera</taxon>
        <taxon>Polyneoptera</taxon>
        <taxon>Phasmatodea</taxon>
        <taxon>Timematodea</taxon>
        <taxon>Timematoidea</taxon>
        <taxon>Timematidae</taxon>
        <taxon>Timema</taxon>
    </lineage>
</organism>